<dbReference type="GeneID" id="87956285"/>
<dbReference type="Gene3D" id="3.30.70.330">
    <property type="match status" value="1"/>
</dbReference>
<dbReference type="InterPro" id="IPR035979">
    <property type="entry name" value="RBD_domain_sf"/>
</dbReference>
<protein>
    <recommendedName>
        <fullName evidence="4">RRM domain-containing protein</fullName>
    </recommendedName>
</protein>
<feature type="compositionally biased region" description="Polar residues" evidence="1">
    <location>
        <begin position="195"/>
        <end position="215"/>
    </location>
</feature>
<gene>
    <name evidence="2" type="ORF">IL334_004154</name>
</gene>
<dbReference type="SUPFAM" id="SSF54928">
    <property type="entry name" value="RNA-binding domain, RBD"/>
    <property type="match status" value="1"/>
</dbReference>
<accession>A0ABZ1CZN2</accession>
<name>A0ABZ1CZN2_9TREE</name>
<sequence>MSYPIHPRAEMAMTNKPSSFESKQAWTQGAPPPRPFGRMSTTQVPLPVAGSKKLVGLDPSSEDIDSVIIHDLHWWTSDLHLVLLCKQLGIQIKHTDVHFLEHKVNGKSKGQATVICHTKENAIKLNEHFQANMFQGKKVPSALATWAYGNPLHPGNQEFPSVRPLSTAIHSTVRQPTNAHGGVNFNRVRPTSRTAIQGSLGNGQPNSRTSSTDNFSPIPLQPQMDGGLIPVDPAIAWSSHQGEYNPYNFVPMEYPYHYGGLGYMMGPVPPHVQ</sequence>
<dbReference type="Proteomes" id="UP001329825">
    <property type="component" value="Chromosome 5"/>
</dbReference>
<keyword evidence="3" id="KW-1185">Reference proteome</keyword>
<reference evidence="2 3" key="1">
    <citation type="submission" date="2024-01" db="EMBL/GenBank/DDBJ databases">
        <title>Comparative genomics of Cryptococcus and Kwoniella reveals pathogenesis evolution and contrasting modes of karyotype evolution via chromosome fusion or intercentromeric recombination.</title>
        <authorList>
            <person name="Coelho M.A."/>
            <person name="David-Palma M."/>
            <person name="Shea T."/>
            <person name="Bowers K."/>
            <person name="McGinley-Smith S."/>
            <person name="Mohammad A.W."/>
            <person name="Gnirke A."/>
            <person name="Yurkov A.M."/>
            <person name="Nowrousian M."/>
            <person name="Sun S."/>
            <person name="Cuomo C.A."/>
            <person name="Heitman J."/>
        </authorList>
    </citation>
    <scope>NUCLEOTIDE SEQUENCE [LARGE SCALE GENOMIC DNA]</scope>
    <source>
        <strain evidence="2">CBS 11374</strain>
    </source>
</reference>
<feature type="region of interest" description="Disordered" evidence="1">
    <location>
        <begin position="195"/>
        <end position="216"/>
    </location>
</feature>
<feature type="region of interest" description="Disordered" evidence="1">
    <location>
        <begin position="13"/>
        <end position="43"/>
    </location>
</feature>
<evidence type="ECO:0000313" key="3">
    <source>
        <dbReference type="Proteomes" id="UP001329825"/>
    </source>
</evidence>
<dbReference type="PANTHER" id="PTHR23204">
    <property type="entry name" value="CLEAVAGE AND POLYADENYLATION SPECIFIC FACTOR"/>
    <property type="match status" value="1"/>
</dbReference>
<dbReference type="EMBL" id="CP141885">
    <property type="protein sequence ID" value="WRT67188.1"/>
    <property type="molecule type" value="Genomic_DNA"/>
</dbReference>
<organism evidence="2 3">
    <name type="scientific">Kwoniella shivajii</name>
    <dbReference type="NCBI Taxonomy" id="564305"/>
    <lineage>
        <taxon>Eukaryota</taxon>
        <taxon>Fungi</taxon>
        <taxon>Dikarya</taxon>
        <taxon>Basidiomycota</taxon>
        <taxon>Agaricomycotina</taxon>
        <taxon>Tremellomycetes</taxon>
        <taxon>Tremellales</taxon>
        <taxon>Cryptococcaceae</taxon>
        <taxon>Kwoniella</taxon>
    </lineage>
</organism>
<dbReference type="InterPro" id="IPR012677">
    <property type="entry name" value="Nucleotide-bd_a/b_plait_sf"/>
</dbReference>
<proteinExistence type="predicted"/>
<evidence type="ECO:0000256" key="1">
    <source>
        <dbReference type="SAM" id="MobiDB-lite"/>
    </source>
</evidence>
<evidence type="ECO:0000313" key="2">
    <source>
        <dbReference type="EMBL" id="WRT67188.1"/>
    </source>
</evidence>
<feature type="compositionally biased region" description="Polar residues" evidence="1">
    <location>
        <begin position="15"/>
        <end position="27"/>
    </location>
</feature>
<dbReference type="InterPro" id="IPR034772">
    <property type="entry name" value="CPSF6/7"/>
</dbReference>
<evidence type="ECO:0008006" key="4">
    <source>
        <dbReference type="Google" id="ProtNLM"/>
    </source>
</evidence>
<dbReference type="RefSeq" id="XP_062791928.1">
    <property type="nucleotide sequence ID" value="XM_062935877.1"/>
</dbReference>